<dbReference type="Gene3D" id="3.30.70.270">
    <property type="match status" value="1"/>
</dbReference>
<dbReference type="InterPro" id="IPR000700">
    <property type="entry name" value="PAS-assoc_C"/>
</dbReference>
<dbReference type="InterPro" id="IPR013767">
    <property type="entry name" value="PAS_fold"/>
</dbReference>
<dbReference type="Gene3D" id="2.10.70.100">
    <property type="match status" value="2"/>
</dbReference>
<dbReference type="SMART" id="SM00086">
    <property type="entry name" value="PAC"/>
    <property type="match status" value="2"/>
</dbReference>
<dbReference type="CDD" id="cd00130">
    <property type="entry name" value="PAS"/>
    <property type="match status" value="2"/>
</dbReference>
<feature type="domain" description="PAC" evidence="2">
    <location>
        <begin position="117"/>
        <end position="169"/>
    </location>
</feature>
<proteinExistence type="predicted"/>
<feature type="domain" description="PAS" evidence="1">
    <location>
        <begin position="198"/>
        <end position="242"/>
    </location>
</feature>
<evidence type="ECO:0000259" key="2">
    <source>
        <dbReference type="PROSITE" id="PS50113"/>
    </source>
</evidence>
<evidence type="ECO:0000259" key="3">
    <source>
        <dbReference type="PROSITE" id="PS50883"/>
    </source>
</evidence>
<feature type="domain" description="EAL" evidence="3">
    <location>
        <begin position="596"/>
        <end position="850"/>
    </location>
</feature>
<dbReference type="NCBIfam" id="TIGR00254">
    <property type="entry name" value="GGDEF"/>
    <property type="match status" value="1"/>
</dbReference>
<dbReference type="EMBL" id="CP121687">
    <property type="protein sequence ID" value="WZL69310.1"/>
    <property type="molecule type" value="Genomic_DNA"/>
</dbReference>
<dbReference type="InterPro" id="IPR001633">
    <property type="entry name" value="EAL_dom"/>
</dbReference>
<dbReference type="PROSITE" id="PS50883">
    <property type="entry name" value="EAL"/>
    <property type="match status" value="1"/>
</dbReference>
<keyword evidence="6" id="KW-1185">Reference proteome</keyword>
<dbReference type="PROSITE" id="PS50113">
    <property type="entry name" value="PAC"/>
    <property type="match status" value="2"/>
</dbReference>
<dbReference type="SMART" id="SM00052">
    <property type="entry name" value="EAL"/>
    <property type="match status" value="1"/>
</dbReference>
<dbReference type="Proteomes" id="UP001486565">
    <property type="component" value="Chromosome"/>
</dbReference>
<accession>A0ABZ2Y1V1</accession>
<dbReference type="SMART" id="SM00091">
    <property type="entry name" value="PAS"/>
    <property type="match status" value="3"/>
</dbReference>
<dbReference type="InterPro" id="IPR035965">
    <property type="entry name" value="PAS-like_dom_sf"/>
</dbReference>
<feature type="domain" description="GGDEF" evidence="4">
    <location>
        <begin position="454"/>
        <end position="587"/>
    </location>
</feature>
<dbReference type="Gene3D" id="3.20.20.450">
    <property type="entry name" value="EAL domain"/>
    <property type="match status" value="1"/>
</dbReference>
<evidence type="ECO:0000259" key="4">
    <source>
        <dbReference type="PROSITE" id="PS50887"/>
    </source>
</evidence>
<feature type="domain" description="PAC" evidence="2">
    <location>
        <begin position="244"/>
        <end position="296"/>
    </location>
</feature>
<dbReference type="SUPFAM" id="SSF141868">
    <property type="entry name" value="EAL domain-like"/>
    <property type="match status" value="1"/>
</dbReference>
<dbReference type="InterPro" id="IPR035919">
    <property type="entry name" value="EAL_sf"/>
</dbReference>
<dbReference type="CDD" id="cd01949">
    <property type="entry name" value="GGDEF"/>
    <property type="match status" value="1"/>
</dbReference>
<dbReference type="InterPro" id="IPR052155">
    <property type="entry name" value="Biofilm_reg_signaling"/>
</dbReference>
<sequence length="1008" mass="116516">MSILSGNPFKKIMKEDSSNHVKEEIEKRFNELTEKFAVNLAELKENIVYGQNLALTGSWTYDIQKREIFRTEEVYNLLECSHQSLENHLEEFFALVHPDDFEYVKSTYEKFLEGIECDIQYRIVTGKGTEKYIHEKTSVLYDIENKPVKVFGIMQDITEQKLVEKNLKEIGDHLNQAQMLSGIGSWKYDVLENKFWCSPEMMNIYGIKAEDLNGDYKNLIQFIHPEDHPKVQEEMNRHLAGQAGEFEYRIVQPDGSLKYVIAKGLPTVNQDGQVINILGTVQDITEKKKLQLKIDKMQKRFQILVQEANDVIEIIAPDGTIKYVSEAAERIIGDKPEDRIGKNVYDFYEGVQLRRVKNMLETAIKCPNKVIHGNVIFKDHLDRDIYLDVHIKNLIHEPSIEGIVVNFRDITRRVKMEQKITYISTHDALTNLPNSTYLRKQLRNECELSDRTKSPFALMILDIHGLKKINYGLGYETGNKLILAIVDRLKSFSEHKIFISRYSDSTFGLIVKGLETSEEYAYIARKLIESLIIPYKIGKYELDIKINLGICMYPDDAQDMDTLRKNAKIALARGRKEGKNRFKFYSSDLGIQNYKDYIIRTQLHHAIENNELKVYYQPMVNLKDNKVLAAEALIRWEHPEWGTISPGEFIPLAEENGLIIDIGKWILREVCYNYSQWIQKGLPDIKVSVNFSSVQFLEKNFVDNIIDIINEFNVNPNFLIMEVTESVIVEKNRKCILALKKLRSFGIQVAIDDFGKSFSSLAYLNSVNIDMIKIDKFFIKNCLTNKTTNVIIGAVIDAAKKLNINIVPEGIETWEQLYYLRDLNCYAGQGYLYSKPVPLEDFEKILAKGKCKPVIINRTPVMPQEERRKFFRIQFYQLLEASITIKEINGKKVNVGNTKILVKNIGPGGLCFISNIKMPVKRHFIIQFTTELMGEEIKVCGHLVWSGEMEGNLYEYGVEFIVDENERGNLIRLLNQVQIKMKKDLLFAEGSFTPYSARKYFNITIVNL</sequence>
<dbReference type="InterPro" id="IPR001610">
    <property type="entry name" value="PAC"/>
</dbReference>
<dbReference type="PROSITE" id="PS50887">
    <property type="entry name" value="GGDEF"/>
    <property type="match status" value="1"/>
</dbReference>
<dbReference type="Pfam" id="PF00990">
    <property type="entry name" value="GGDEF"/>
    <property type="match status" value="1"/>
</dbReference>
<dbReference type="SUPFAM" id="SSF55073">
    <property type="entry name" value="Nucleotide cyclase"/>
    <property type="match status" value="1"/>
</dbReference>
<dbReference type="InterPro" id="IPR029787">
    <property type="entry name" value="Nucleotide_cyclase"/>
</dbReference>
<dbReference type="Pfam" id="PF08447">
    <property type="entry name" value="PAS_3"/>
    <property type="match status" value="2"/>
</dbReference>
<dbReference type="Pfam" id="PF00989">
    <property type="entry name" value="PAS"/>
    <property type="match status" value="1"/>
</dbReference>
<dbReference type="CDD" id="cd01948">
    <property type="entry name" value="EAL"/>
    <property type="match status" value="1"/>
</dbReference>
<dbReference type="NCBIfam" id="TIGR00229">
    <property type="entry name" value="sensory_box"/>
    <property type="match status" value="2"/>
</dbReference>
<name>A0ABZ2Y1V1_9FIRM</name>
<dbReference type="Gene3D" id="3.30.450.20">
    <property type="entry name" value="PAS domain"/>
    <property type="match status" value="3"/>
</dbReference>
<dbReference type="InterPro" id="IPR013655">
    <property type="entry name" value="PAS_fold_3"/>
</dbReference>
<dbReference type="Pfam" id="PF00563">
    <property type="entry name" value="EAL"/>
    <property type="match status" value="1"/>
</dbReference>
<reference evidence="5 6" key="1">
    <citation type="submission" date="2023-03" db="EMBL/GenBank/DDBJ databases">
        <title>Novel Species.</title>
        <authorList>
            <person name="Ma S."/>
        </authorList>
    </citation>
    <scope>NUCLEOTIDE SEQUENCE [LARGE SCALE GENOMIC DNA]</scope>
    <source>
        <strain evidence="5 6">LIND6LT2</strain>
    </source>
</reference>
<dbReference type="InterPro" id="IPR000014">
    <property type="entry name" value="PAS"/>
</dbReference>
<dbReference type="PANTHER" id="PTHR44757:SF2">
    <property type="entry name" value="BIOFILM ARCHITECTURE MAINTENANCE PROTEIN MBAA"/>
    <property type="match status" value="1"/>
</dbReference>
<dbReference type="InterPro" id="IPR043128">
    <property type="entry name" value="Rev_trsase/Diguanyl_cyclase"/>
</dbReference>
<dbReference type="PROSITE" id="PS50112">
    <property type="entry name" value="PAS"/>
    <property type="match status" value="2"/>
</dbReference>
<dbReference type="RefSeq" id="WP_341876306.1">
    <property type="nucleotide sequence ID" value="NZ_CP121687.1"/>
</dbReference>
<evidence type="ECO:0000259" key="1">
    <source>
        <dbReference type="PROSITE" id="PS50112"/>
    </source>
</evidence>
<dbReference type="SMART" id="SM00267">
    <property type="entry name" value="GGDEF"/>
    <property type="match status" value="1"/>
</dbReference>
<evidence type="ECO:0000313" key="6">
    <source>
        <dbReference type="Proteomes" id="UP001486565"/>
    </source>
</evidence>
<dbReference type="InterPro" id="IPR000160">
    <property type="entry name" value="GGDEF_dom"/>
</dbReference>
<dbReference type="SUPFAM" id="SSF55785">
    <property type="entry name" value="PYP-like sensor domain (PAS domain)"/>
    <property type="match status" value="3"/>
</dbReference>
<organism evidence="5 6">
    <name type="scientific">Defluviitalea saccharophila</name>
    <dbReference type="NCBI Taxonomy" id="879970"/>
    <lineage>
        <taxon>Bacteria</taxon>
        <taxon>Bacillati</taxon>
        <taxon>Bacillota</taxon>
        <taxon>Clostridia</taxon>
        <taxon>Lachnospirales</taxon>
        <taxon>Defluviitaleaceae</taxon>
        <taxon>Defluviitalea</taxon>
    </lineage>
</organism>
<dbReference type="PANTHER" id="PTHR44757">
    <property type="entry name" value="DIGUANYLATE CYCLASE DGCP"/>
    <property type="match status" value="1"/>
</dbReference>
<gene>
    <name evidence="5" type="ORF">QBE51_10965</name>
</gene>
<feature type="domain" description="PAS" evidence="1">
    <location>
        <begin position="297"/>
        <end position="367"/>
    </location>
</feature>
<evidence type="ECO:0000313" key="5">
    <source>
        <dbReference type="EMBL" id="WZL69310.1"/>
    </source>
</evidence>
<protein>
    <submittedName>
        <fullName evidence="5">EAL domain-containing protein</fullName>
    </submittedName>
</protein>